<comment type="caution">
    <text evidence="1">The sequence shown here is derived from an EMBL/GenBank/DDBJ whole genome shotgun (WGS) entry which is preliminary data.</text>
</comment>
<evidence type="ECO:0000313" key="2">
    <source>
        <dbReference type="Proteomes" id="UP000441717"/>
    </source>
</evidence>
<name>A0A6N7ITD2_9FIRM</name>
<protein>
    <submittedName>
        <fullName evidence="1">Uncharacterized protein</fullName>
    </submittedName>
</protein>
<gene>
    <name evidence="1" type="ORF">GFC01_14180</name>
</gene>
<dbReference type="EMBL" id="WHYR01000047">
    <property type="protein sequence ID" value="MQL53385.1"/>
    <property type="molecule type" value="Genomic_DNA"/>
</dbReference>
<reference evidence="1 2" key="1">
    <citation type="submission" date="2019-10" db="EMBL/GenBank/DDBJ databases">
        <title>Comparative genomics of sulfur disproportionating microorganisms.</title>
        <authorList>
            <person name="Ward L.M."/>
            <person name="Bertran E."/>
            <person name="Johnston D."/>
        </authorList>
    </citation>
    <scope>NUCLEOTIDE SEQUENCE [LARGE SCALE GENOMIC DNA]</scope>
    <source>
        <strain evidence="1 2">DSM 14055</strain>
    </source>
</reference>
<dbReference type="Proteomes" id="UP000441717">
    <property type="component" value="Unassembled WGS sequence"/>
</dbReference>
<dbReference type="RefSeq" id="WP_152947857.1">
    <property type="nucleotide sequence ID" value="NZ_WHYR01000047.1"/>
</dbReference>
<organism evidence="1 2">
    <name type="scientific">Desulfofundulus thermobenzoicus</name>
    <dbReference type="NCBI Taxonomy" id="29376"/>
    <lineage>
        <taxon>Bacteria</taxon>
        <taxon>Bacillati</taxon>
        <taxon>Bacillota</taxon>
        <taxon>Clostridia</taxon>
        <taxon>Eubacteriales</taxon>
        <taxon>Peptococcaceae</taxon>
        <taxon>Desulfofundulus</taxon>
    </lineage>
</organism>
<sequence>MALKNVLDKLASGSYGNEVPRYNAFEQAPALAQAIINWQKAQRMRPYAKAIEEYGSQWATADPETRKKLNERASQARKAFIEAGGSPYDLPRSYWGDNPQAGFQIGIGEYAPPYTGGNYTVGQTIKQDEARRKALLDALEERLKEAQITGVDPWTGQPTPEAQRLNLDILKFEQPSAYQQAWLDIQRQRLAQQAQQGYDELDYFLNLLNQL</sequence>
<accession>A0A6N7ITD2</accession>
<proteinExistence type="predicted"/>
<evidence type="ECO:0000313" key="1">
    <source>
        <dbReference type="EMBL" id="MQL53385.1"/>
    </source>
</evidence>
<dbReference type="AlphaFoldDB" id="A0A6N7ITD2"/>
<keyword evidence="2" id="KW-1185">Reference proteome</keyword>